<dbReference type="Proteomes" id="UP000232323">
    <property type="component" value="Unassembled WGS sequence"/>
</dbReference>
<reference evidence="2 3" key="1">
    <citation type="submission" date="2017-08" db="EMBL/GenBank/DDBJ databases">
        <title>Acidophilic green algal genome provides insights into adaptation to an acidic environment.</title>
        <authorList>
            <person name="Hirooka S."/>
            <person name="Hirose Y."/>
            <person name="Kanesaki Y."/>
            <person name="Higuchi S."/>
            <person name="Fujiwara T."/>
            <person name="Onuma R."/>
            <person name="Era A."/>
            <person name="Ohbayashi R."/>
            <person name="Uzuka A."/>
            <person name="Nozaki H."/>
            <person name="Yoshikawa H."/>
            <person name="Miyagishima S.Y."/>
        </authorList>
    </citation>
    <scope>NUCLEOTIDE SEQUENCE [LARGE SCALE GENOMIC DNA]</scope>
    <source>
        <strain evidence="2 3">NIES-2499</strain>
    </source>
</reference>
<evidence type="ECO:0000313" key="3">
    <source>
        <dbReference type="Proteomes" id="UP000232323"/>
    </source>
</evidence>
<feature type="compositionally biased region" description="Basic residues" evidence="1">
    <location>
        <begin position="341"/>
        <end position="359"/>
    </location>
</feature>
<evidence type="ECO:0008006" key="4">
    <source>
        <dbReference type="Google" id="ProtNLM"/>
    </source>
</evidence>
<organism evidence="2 3">
    <name type="scientific">Chlamydomonas eustigma</name>
    <dbReference type="NCBI Taxonomy" id="1157962"/>
    <lineage>
        <taxon>Eukaryota</taxon>
        <taxon>Viridiplantae</taxon>
        <taxon>Chlorophyta</taxon>
        <taxon>core chlorophytes</taxon>
        <taxon>Chlorophyceae</taxon>
        <taxon>CS clade</taxon>
        <taxon>Chlamydomonadales</taxon>
        <taxon>Chlamydomonadaceae</taxon>
        <taxon>Chlamydomonas</taxon>
    </lineage>
</organism>
<accession>A0A250WST5</accession>
<dbReference type="AlphaFoldDB" id="A0A250WST5"/>
<dbReference type="EMBL" id="BEGY01000005">
    <property type="protein sequence ID" value="GAX73885.1"/>
    <property type="molecule type" value="Genomic_DNA"/>
</dbReference>
<evidence type="ECO:0000256" key="1">
    <source>
        <dbReference type="SAM" id="MobiDB-lite"/>
    </source>
</evidence>
<gene>
    <name evidence="2" type="ORF">CEUSTIGMA_g1335.t1</name>
</gene>
<name>A0A250WST5_9CHLO</name>
<proteinExistence type="predicted"/>
<feature type="region of interest" description="Disordered" evidence="1">
    <location>
        <begin position="338"/>
        <end position="360"/>
    </location>
</feature>
<sequence length="575" mass="64784">MLLKVSSLSQLLGLELSHISGSRIAHQQSLSDIQDLMEIVAALLRSPTDFASHSLKNKSHKVESLEETIQSKISNRGRHAINVVARPHQDRKVIFKLPLRPTLSGETEAISSQNKAFVSTASKGLPNVQRAQSSTTETYTNDIVPIKSYAEPSSRPRVPYINNSSFQPFKRPQETGRGLNVKGSQSSSSPVIGHESAGAAQQRRILLNGEPFGYHEGHSRDHKHKLKGLAVTASTRDLLLAANESDTGVTLGGLNFQPQAVTERRASRPTASVKMEHGVFMMDSRNGGTVERSGFRGSSLPHHRNLQGMWEEQEDPFMDPYGAEGSEDVSVHNVVQGMQRKGGHRVTRKTKLRRRKKDKVFRQQQMAATRHSEHPSSQIPKLYLNPSQYANLELIYKLSSADPKAKDVRCRLQAANEAEAREASSLRYRLVIKLKMAAMRREAGLMHALKAVSKKNEDHLRRVQTQQRVQRKLKQEVALKSQHMQQELEHELKVKRAFSQAYKREKDWLLAVRQAEALEKKGNNWLPTWGHSIPDLGRGRGAAWTQIRGTTMRGRHIQRQRMKRVQDEVSALRHV</sequence>
<keyword evidence="3" id="KW-1185">Reference proteome</keyword>
<evidence type="ECO:0000313" key="2">
    <source>
        <dbReference type="EMBL" id="GAX73885.1"/>
    </source>
</evidence>
<protein>
    <recommendedName>
        <fullName evidence="4">DUF5745 domain-containing protein</fullName>
    </recommendedName>
</protein>
<feature type="region of interest" description="Disordered" evidence="1">
    <location>
        <begin position="150"/>
        <end position="192"/>
    </location>
</feature>
<comment type="caution">
    <text evidence="2">The sequence shown here is derived from an EMBL/GenBank/DDBJ whole genome shotgun (WGS) entry which is preliminary data.</text>
</comment>